<dbReference type="PROSITE" id="PS50110">
    <property type="entry name" value="RESPONSE_REGULATORY"/>
    <property type="match status" value="1"/>
</dbReference>
<dbReference type="Pfam" id="PF00072">
    <property type="entry name" value="Response_reg"/>
    <property type="match status" value="1"/>
</dbReference>
<dbReference type="Gene3D" id="3.40.50.2300">
    <property type="match status" value="1"/>
</dbReference>
<accession>A0AAV9F7L9</accession>
<keyword evidence="1" id="KW-0902">Two-component regulatory system</keyword>
<reference evidence="4" key="2">
    <citation type="submission" date="2023-06" db="EMBL/GenBank/DDBJ databases">
        <authorList>
            <person name="Ma L."/>
            <person name="Liu K.-W."/>
            <person name="Li Z."/>
            <person name="Hsiao Y.-Y."/>
            <person name="Qi Y."/>
            <person name="Fu T."/>
            <person name="Tang G."/>
            <person name="Zhang D."/>
            <person name="Sun W.-H."/>
            <person name="Liu D.-K."/>
            <person name="Li Y."/>
            <person name="Chen G.-Z."/>
            <person name="Liu X.-D."/>
            <person name="Liao X.-Y."/>
            <person name="Jiang Y.-T."/>
            <person name="Yu X."/>
            <person name="Hao Y."/>
            <person name="Huang J."/>
            <person name="Zhao X.-W."/>
            <person name="Ke S."/>
            <person name="Chen Y.-Y."/>
            <person name="Wu W.-L."/>
            <person name="Hsu J.-L."/>
            <person name="Lin Y.-F."/>
            <person name="Huang M.-D."/>
            <person name="Li C.-Y."/>
            <person name="Huang L."/>
            <person name="Wang Z.-W."/>
            <person name="Zhao X."/>
            <person name="Zhong W.-Y."/>
            <person name="Peng D.-H."/>
            <person name="Ahmad S."/>
            <person name="Lan S."/>
            <person name="Zhang J.-S."/>
            <person name="Tsai W.-C."/>
            <person name="Van De Peer Y."/>
            <person name="Liu Z.-J."/>
        </authorList>
    </citation>
    <scope>NUCLEOTIDE SEQUENCE</scope>
    <source>
        <strain evidence="4">CP</strain>
        <tissue evidence="4">Leaves</tissue>
    </source>
</reference>
<dbReference type="InterPro" id="IPR011006">
    <property type="entry name" value="CheY-like_superfamily"/>
</dbReference>
<sequence>MGSSSAAGLSKEGDELHILAVDDNIVERLFVEKLLKGSAYKVTTADNGFRALEYLGLGDEPYVILKSNISKISLVITDYCMPGMTGYELMKKIKESPGLKDIPIVIMSSENIPTRIEKCLEEGAEEFMLKPLQQSDVKRLRCHETSRERFQENPIEIGHKPFFPMTNGASKTEQN</sequence>
<dbReference type="SMART" id="SM00448">
    <property type="entry name" value="REC"/>
    <property type="match status" value="1"/>
</dbReference>
<evidence type="ECO:0000313" key="4">
    <source>
        <dbReference type="EMBL" id="KAK1321679.1"/>
    </source>
</evidence>
<dbReference type="SUPFAM" id="SSF52172">
    <property type="entry name" value="CheY-like"/>
    <property type="match status" value="1"/>
</dbReference>
<dbReference type="CDD" id="cd17581">
    <property type="entry name" value="REC_typeA_ARR"/>
    <property type="match status" value="1"/>
</dbReference>
<evidence type="ECO:0000313" key="5">
    <source>
        <dbReference type="Proteomes" id="UP001180020"/>
    </source>
</evidence>
<gene>
    <name evidence="4" type="primary">ARR17</name>
    <name evidence="4" type="ORF">QJS10_CPA03g00924</name>
</gene>
<dbReference type="AlphaFoldDB" id="A0AAV9F7L9"/>
<dbReference type="EMBL" id="JAUJYO010000003">
    <property type="protein sequence ID" value="KAK1321679.1"/>
    <property type="molecule type" value="Genomic_DNA"/>
</dbReference>
<dbReference type="InterPro" id="IPR045279">
    <property type="entry name" value="ARR-like"/>
</dbReference>
<keyword evidence="5" id="KW-1185">Reference proteome</keyword>
<name>A0AAV9F7L9_ACOCL</name>
<dbReference type="PANTHER" id="PTHR43874:SF106">
    <property type="entry name" value="TWO-COMPONENT RESPONSE REGULATOR ORR4"/>
    <property type="match status" value="1"/>
</dbReference>
<dbReference type="InterPro" id="IPR001789">
    <property type="entry name" value="Sig_transdc_resp-reg_receiver"/>
</dbReference>
<evidence type="ECO:0000259" key="3">
    <source>
        <dbReference type="PROSITE" id="PS50110"/>
    </source>
</evidence>
<proteinExistence type="predicted"/>
<dbReference type="Proteomes" id="UP001180020">
    <property type="component" value="Unassembled WGS sequence"/>
</dbReference>
<dbReference type="GO" id="GO:0009736">
    <property type="term" value="P:cytokinin-activated signaling pathway"/>
    <property type="evidence" value="ECO:0007669"/>
    <property type="project" value="InterPro"/>
</dbReference>
<organism evidence="4 5">
    <name type="scientific">Acorus calamus</name>
    <name type="common">Sweet flag</name>
    <dbReference type="NCBI Taxonomy" id="4465"/>
    <lineage>
        <taxon>Eukaryota</taxon>
        <taxon>Viridiplantae</taxon>
        <taxon>Streptophyta</taxon>
        <taxon>Embryophyta</taxon>
        <taxon>Tracheophyta</taxon>
        <taxon>Spermatophyta</taxon>
        <taxon>Magnoliopsida</taxon>
        <taxon>Liliopsida</taxon>
        <taxon>Acoraceae</taxon>
        <taxon>Acorus</taxon>
    </lineage>
</organism>
<feature type="domain" description="Response regulatory" evidence="3">
    <location>
        <begin position="17"/>
        <end position="145"/>
    </location>
</feature>
<evidence type="ECO:0000256" key="1">
    <source>
        <dbReference type="ARBA" id="ARBA00023012"/>
    </source>
</evidence>
<protein>
    <submittedName>
        <fullName evidence="4">Two-component response regulator ARR17</fullName>
    </submittedName>
</protein>
<dbReference type="GO" id="GO:0000160">
    <property type="term" value="P:phosphorelay signal transduction system"/>
    <property type="evidence" value="ECO:0007669"/>
    <property type="project" value="UniProtKB-KW"/>
</dbReference>
<dbReference type="PANTHER" id="PTHR43874">
    <property type="entry name" value="TWO-COMPONENT RESPONSE REGULATOR"/>
    <property type="match status" value="1"/>
</dbReference>
<comment type="caution">
    <text evidence="4">The sequence shown here is derived from an EMBL/GenBank/DDBJ whole genome shotgun (WGS) entry which is preliminary data.</text>
</comment>
<feature type="modified residue" description="4-aspartylphosphate" evidence="2">
    <location>
        <position position="78"/>
    </location>
</feature>
<reference evidence="4" key="1">
    <citation type="journal article" date="2023" name="Nat. Commun.">
        <title>Diploid and tetraploid genomes of Acorus and the evolution of monocots.</title>
        <authorList>
            <person name="Ma L."/>
            <person name="Liu K.W."/>
            <person name="Li Z."/>
            <person name="Hsiao Y.Y."/>
            <person name="Qi Y."/>
            <person name="Fu T."/>
            <person name="Tang G.D."/>
            <person name="Zhang D."/>
            <person name="Sun W.H."/>
            <person name="Liu D.K."/>
            <person name="Li Y."/>
            <person name="Chen G.Z."/>
            <person name="Liu X.D."/>
            <person name="Liao X.Y."/>
            <person name="Jiang Y.T."/>
            <person name="Yu X."/>
            <person name="Hao Y."/>
            <person name="Huang J."/>
            <person name="Zhao X.W."/>
            <person name="Ke S."/>
            <person name="Chen Y.Y."/>
            <person name="Wu W.L."/>
            <person name="Hsu J.L."/>
            <person name="Lin Y.F."/>
            <person name="Huang M.D."/>
            <person name="Li C.Y."/>
            <person name="Huang L."/>
            <person name="Wang Z.W."/>
            <person name="Zhao X."/>
            <person name="Zhong W.Y."/>
            <person name="Peng D.H."/>
            <person name="Ahmad S."/>
            <person name="Lan S."/>
            <person name="Zhang J.S."/>
            <person name="Tsai W.C."/>
            <person name="Van de Peer Y."/>
            <person name="Liu Z.J."/>
        </authorList>
    </citation>
    <scope>NUCLEOTIDE SEQUENCE</scope>
    <source>
        <strain evidence="4">CP</strain>
    </source>
</reference>
<evidence type="ECO:0000256" key="2">
    <source>
        <dbReference type="PROSITE-ProRule" id="PRU00169"/>
    </source>
</evidence>
<keyword evidence="2" id="KW-0597">Phosphoprotein</keyword>